<name>A0A078KQC3_9FIRM</name>
<proteinExistence type="predicted"/>
<evidence type="ECO:0000313" key="1">
    <source>
        <dbReference type="EMBL" id="CDZ24633.1"/>
    </source>
</evidence>
<dbReference type="SUPFAM" id="SSF52540">
    <property type="entry name" value="P-loop containing nucleoside triphosphate hydrolases"/>
    <property type="match status" value="1"/>
</dbReference>
<evidence type="ECO:0008006" key="3">
    <source>
        <dbReference type="Google" id="ProtNLM"/>
    </source>
</evidence>
<evidence type="ECO:0000313" key="2">
    <source>
        <dbReference type="Proteomes" id="UP000032431"/>
    </source>
</evidence>
<accession>A0A078KQC3</accession>
<dbReference type="OrthoDB" id="4770574at2"/>
<reference evidence="2" key="1">
    <citation type="submission" date="2014-07" db="EMBL/GenBank/DDBJ databases">
        <authorList>
            <person name="Wibberg D."/>
        </authorList>
    </citation>
    <scope>NUCLEOTIDE SEQUENCE [LARGE SCALE GENOMIC DNA]</scope>
    <source>
        <strain evidence="2">DG5</strain>
    </source>
</reference>
<dbReference type="KEGG" id="ccel:CCDG5_1523"/>
<dbReference type="AlphaFoldDB" id="A0A078KQC3"/>
<dbReference type="HOGENOM" id="CLU_413752_0_0_9"/>
<dbReference type="PATRIC" id="fig|29343.3.peg.1606"/>
<organism evidence="1 2">
    <name type="scientific">[Clostridium] cellulosi</name>
    <dbReference type="NCBI Taxonomy" id="29343"/>
    <lineage>
        <taxon>Bacteria</taxon>
        <taxon>Bacillati</taxon>
        <taxon>Bacillota</taxon>
        <taxon>Clostridia</taxon>
        <taxon>Eubacteriales</taxon>
        <taxon>Oscillospiraceae</taxon>
        <taxon>Oscillospiraceae incertae sedis</taxon>
    </lineage>
</organism>
<protein>
    <recommendedName>
        <fullName evidence="3">Protein CR006 P-loop domain-containing protein</fullName>
    </recommendedName>
</protein>
<dbReference type="Proteomes" id="UP000032431">
    <property type="component" value="Chromosome I"/>
</dbReference>
<sequence>MLSGYFENCYGIKQFTLPNINFKKCNKAIIYAPNGVMKTSLAKVFEDISKGTATSDRIFKDAVSRYSITYYASHYEYSSSGGNAIPQSDNIYVINSFADKFEFSKETVGTLLADEGTRNQYNVLMGKLNDIITEILNKLREITGLTKPQIKIKLIEDLGLQATADWPDIMEAIRQIENKNYEFLDEILYSELFNDKTMAVYENPDFKRHITEYIDNLENLLRNSSLLNTHFTERSAEELSKSFTNHNLFEAQHKILLRNGRQVNNLAEWKELVQQELDQLYQTPTLAKTFEKLKKLFSKNAESAKVREIIVAHREIIPLLRDIATLKKQTWCNCFERLERPFMEYYKIIADFKEEIHNLYEKASAQSERWVEVVSEFNRRFRVPFTVKITNKSNFVLKDEAPNIEFEYTRGTGDSKESTVLHKEDLMVSLSMGERRALYLLYILFDLERIRKQAREGGGQYLIIADDISDSFDYKNKYAIIEYLCDLAETKGIDLLMLTHNFDFFRTVKYRCGVSRENCYIAQRNDDGIISIAEFKYQKDFFKNVIRSSIQNGNLDSDFKKKCLIASIPFYRNLAEYSGSTDDYEKLTCCLHYKTAPLDTSRLMVSDIWGVISQFLENETLKSDDEPYLQLLQNLAINILKDNDEVSLENKLVLSIAARIEIEKFMKAKIIEHEGTCPDAKDNQTREWFNKSKQYLTDDEKEIIEEINLITPESIHLNSFMYEPLIDISSWNLIEVYRKALALQASSQDS</sequence>
<dbReference type="InterPro" id="IPR027417">
    <property type="entry name" value="P-loop_NTPase"/>
</dbReference>
<keyword evidence="2" id="KW-1185">Reference proteome</keyword>
<gene>
    <name evidence="1" type="ORF">CCDG5_1523</name>
</gene>
<dbReference type="STRING" id="29343.CCDG5_1523"/>
<dbReference type="EMBL" id="LM995447">
    <property type="protein sequence ID" value="CDZ24633.1"/>
    <property type="molecule type" value="Genomic_DNA"/>
</dbReference>